<reference evidence="1" key="1">
    <citation type="submission" date="2024-06" db="EMBL/GenBank/DDBJ databases">
        <authorList>
            <person name="Liu X."/>
            <person name="Lenzi L."/>
            <person name="Haldenby T S."/>
            <person name="Uol C."/>
        </authorList>
    </citation>
    <scope>NUCLEOTIDE SEQUENCE</scope>
</reference>
<name>A0AAV2T524_CALDB</name>
<dbReference type="Proteomes" id="UP001497525">
    <property type="component" value="Unassembled WGS sequence"/>
</dbReference>
<protein>
    <submittedName>
        <fullName evidence="1">Uncharacterized protein</fullName>
    </submittedName>
</protein>
<sequence>MKKEVIQTRNRKLTQTKKRKDIEQFSQLINSAAAAAAVAEHPRSNWFGSAPSDMELPKPSEFSFGQLNSDMVTRNNLIRGKGYFDIPDALSQLYPVKRVPSQVTSSSIPWHFKPEPPTISATKQKGQFSTSVSAAAAAAAAAVAAGYLSASSSTAGLTNLLSGNCLRPNVPPLIQTAPTLPNSITDNSKIQSIQSNGDLKMIGSSSWLIPASQVESEQPIPLNGMNSIYENPMEKELVINGVMEYNQNSQGIIACAPHEVKRHCLTVDTSYADLSIS</sequence>
<gene>
    <name evidence="1" type="ORF">CDAUBV1_LOCUS3911</name>
</gene>
<proteinExistence type="predicted"/>
<organism evidence="1 2">
    <name type="scientific">Calicophoron daubneyi</name>
    <name type="common">Rumen fluke</name>
    <name type="synonym">Paramphistomum daubneyi</name>
    <dbReference type="NCBI Taxonomy" id="300641"/>
    <lineage>
        <taxon>Eukaryota</taxon>
        <taxon>Metazoa</taxon>
        <taxon>Spiralia</taxon>
        <taxon>Lophotrochozoa</taxon>
        <taxon>Platyhelminthes</taxon>
        <taxon>Trematoda</taxon>
        <taxon>Digenea</taxon>
        <taxon>Plagiorchiida</taxon>
        <taxon>Pronocephalata</taxon>
        <taxon>Paramphistomoidea</taxon>
        <taxon>Paramphistomidae</taxon>
        <taxon>Calicophoron</taxon>
    </lineage>
</organism>
<comment type="caution">
    <text evidence="1">The sequence shown here is derived from an EMBL/GenBank/DDBJ whole genome shotgun (WGS) entry which is preliminary data.</text>
</comment>
<dbReference type="EMBL" id="CAXLJL010000095">
    <property type="protein sequence ID" value="CAL5131490.1"/>
    <property type="molecule type" value="Genomic_DNA"/>
</dbReference>
<dbReference type="AlphaFoldDB" id="A0AAV2T524"/>
<evidence type="ECO:0000313" key="2">
    <source>
        <dbReference type="Proteomes" id="UP001497525"/>
    </source>
</evidence>
<accession>A0AAV2T524</accession>
<evidence type="ECO:0000313" key="1">
    <source>
        <dbReference type="EMBL" id="CAL5131490.1"/>
    </source>
</evidence>